<keyword evidence="2" id="KW-0812">Transmembrane</keyword>
<reference evidence="2 3" key="1">
    <citation type="submission" date="2024-01" db="EMBL/GenBank/DDBJ databases">
        <title>The complete chloroplast genome sequence of Lithospermum erythrorhizon: insights into the phylogenetic relationship among Boraginaceae species and the maternal lineages of purple gromwells.</title>
        <authorList>
            <person name="Okada T."/>
            <person name="Watanabe K."/>
        </authorList>
    </citation>
    <scope>NUCLEOTIDE SEQUENCE [LARGE SCALE GENOMIC DNA]</scope>
</reference>
<dbReference type="InterPro" id="IPR013103">
    <property type="entry name" value="RVT_2"/>
</dbReference>
<dbReference type="PANTHER" id="PTHR11439:SF462">
    <property type="match status" value="1"/>
</dbReference>
<sequence length="171" mass="19196">MDDLIVAGNDSSAMSAFKEYLGHCFHIRDLGVLKYFLGVEVACSSEELFLSQHKYTLDIISEAGLLGSKPAAFPMEQNHTLALARGAEVRDPERYRRLVGRLIYLAFTRPNLAYLVHILAQFMQHPRQEHWDAALRVVRYLKGRPGQGILLTSASDLSLTAGVIWIELVAR</sequence>
<organism evidence="2 3">
    <name type="scientific">Lithospermum erythrorhizon</name>
    <name type="common">Purple gromwell</name>
    <name type="synonym">Lithospermum officinale var. erythrorhizon</name>
    <dbReference type="NCBI Taxonomy" id="34254"/>
    <lineage>
        <taxon>Eukaryota</taxon>
        <taxon>Viridiplantae</taxon>
        <taxon>Streptophyta</taxon>
        <taxon>Embryophyta</taxon>
        <taxon>Tracheophyta</taxon>
        <taxon>Spermatophyta</taxon>
        <taxon>Magnoliopsida</taxon>
        <taxon>eudicotyledons</taxon>
        <taxon>Gunneridae</taxon>
        <taxon>Pentapetalae</taxon>
        <taxon>asterids</taxon>
        <taxon>lamiids</taxon>
        <taxon>Boraginales</taxon>
        <taxon>Boraginaceae</taxon>
        <taxon>Boraginoideae</taxon>
        <taxon>Lithospermeae</taxon>
        <taxon>Lithospermum</taxon>
    </lineage>
</organism>
<gene>
    <name evidence="2" type="ORF">LIER_07840</name>
</gene>
<proteinExistence type="predicted"/>
<dbReference type="EMBL" id="BAABME010001230">
    <property type="protein sequence ID" value="GAA0148378.1"/>
    <property type="molecule type" value="Genomic_DNA"/>
</dbReference>
<evidence type="ECO:0000259" key="1">
    <source>
        <dbReference type="Pfam" id="PF07727"/>
    </source>
</evidence>
<protein>
    <submittedName>
        <fullName evidence="2">Transmembrane signal receptor</fullName>
    </submittedName>
</protein>
<name>A0AAV3PB11_LITER</name>
<keyword evidence="2" id="KW-0472">Membrane</keyword>
<feature type="domain" description="Reverse transcriptase Ty1/copia-type" evidence="1">
    <location>
        <begin position="2"/>
        <end position="76"/>
    </location>
</feature>
<dbReference type="SUPFAM" id="SSF56672">
    <property type="entry name" value="DNA/RNA polymerases"/>
    <property type="match status" value="1"/>
</dbReference>
<dbReference type="Pfam" id="PF07727">
    <property type="entry name" value="RVT_2"/>
    <property type="match status" value="1"/>
</dbReference>
<accession>A0AAV3PB11</accession>
<dbReference type="InterPro" id="IPR043502">
    <property type="entry name" value="DNA/RNA_pol_sf"/>
</dbReference>
<dbReference type="AlphaFoldDB" id="A0AAV3PB11"/>
<dbReference type="Proteomes" id="UP001454036">
    <property type="component" value="Unassembled WGS sequence"/>
</dbReference>
<keyword evidence="2" id="KW-0675">Receptor</keyword>
<dbReference type="PANTHER" id="PTHR11439">
    <property type="entry name" value="GAG-POL-RELATED RETROTRANSPOSON"/>
    <property type="match status" value="1"/>
</dbReference>
<evidence type="ECO:0000313" key="2">
    <source>
        <dbReference type="EMBL" id="GAA0148378.1"/>
    </source>
</evidence>
<keyword evidence="3" id="KW-1185">Reference proteome</keyword>
<evidence type="ECO:0000313" key="3">
    <source>
        <dbReference type="Proteomes" id="UP001454036"/>
    </source>
</evidence>
<comment type="caution">
    <text evidence="2">The sequence shown here is derived from an EMBL/GenBank/DDBJ whole genome shotgun (WGS) entry which is preliminary data.</text>
</comment>